<dbReference type="Proteomes" id="UP000692954">
    <property type="component" value="Unassembled WGS sequence"/>
</dbReference>
<keyword evidence="2" id="KW-1185">Reference proteome</keyword>
<dbReference type="GO" id="GO:0006099">
    <property type="term" value="P:tricarboxylic acid cycle"/>
    <property type="evidence" value="ECO:0007669"/>
    <property type="project" value="InterPro"/>
</dbReference>
<sequence length="97" mass="10992">MPPPIVYTKPEIIGITAIQKFSIIPNKPKAVANFNNILKIPNISSGTVDYKAGIKILEKQEYDNPNVFTQRLNNNQEKLQKEYNKTVNGKQKPILLI</sequence>
<reference evidence="1" key="1">
    <citation type="submission" date="2021-01" db="EMBL/GenBank/DDBJ databases">
        <authorList>
            <consortium name="Genoscope - CEA"/>
            <person name="William W."/>
        </authorList>
    </citation>
    <scope>NUCLEOTIDE SEQUENCE</scope>
</reference>
<evidence type="ECO:0000313" key="1">
    <source>
        <dbReference type="EMBL" id="CAD8105454.1"/>
    </source>
</evidence>
<dbReference type="EMBL" id="CAJJDN010000084">
    <property type="protein sequence ID" value="CAD8105454.1"/>
    <property type="molecule type" value="Genomic_DNA"/>
</dbReference>
<protein>
    <submittedName>
        <fullName evidence="1">Uncharacterized protein</fullName>
    </submittedName>
</protein>
<accession>A0A8S1PR96</accession>
<evidence type="ECO:0000313" key="2">
    <source>
        <dbReference type="Proteomes" id="UP000692954"/>
    </source>
</evidence>
<dbReference type="AlphaFoldDB" id="A0A8S1PR96"/>
<dbReference type="GO" id="GO:0004450">
    <property type="term" value="F:isocitrate dehydrogenase (NADP+) activity"/>
    <property type="evidence" value="ECO:0007669"/>
    <property type="project" value="InterPro"/>
</dbReference>
<dbReference type="Pfam" id="PF03971">
    <property type="entry name" value="IDH"/>
    <property type="match status" value="1"/>
</dbReference>
<comment type="caution">
    <text evidence="1">The sequence shown here is derived from an EMBL/GenBank/DDBJ whole genome shotgun (WGS) entry which is preliminary data.</text>
</comment>
<proteinExistence type="predicted"/>
<name>A0A8S1PR96_9CILI</name>
<dbReference type="InterPro" id="IPR004436">
    <property type="entry name" value="Isocitrate_DH_NADP_mono"/>
</dbReference>
<organism evidence="1 2">
    <name type="scientific">Paramecium sonneborni</name>
    <dbReference type="NCBI Taxonomy" id="65129"/>
    <lineage>
        <taxon>Eukaryota</taxon>
        <taxon>Sar</taxon>
        <taxon>Alveolata</taxon>
        <taxon>Ciliophora</taxon>
        <taxon>Intramacronucleata</taxon>
        <taxon>Oligohymenophorea</taxon>
        <taxon>Peniculida</taxon>
        <taxon>Parameciidae</taxon>
        <taxon>Paramecium</taxon>
    </lineage>
</organism>
<gene>
    <name evidence="1" type="ORF">PSON_ATCC_30995.1.T0840163</name>
</gene>